<reference evidence="2 3" key="2">
    <citation type="journal article" date="2010" name="Nature">
        <title>Comparative genomics reveals mobile pathogenicity chromosomes in Fusarium.</title>
        <authorList>
            <person name="Ma L.J."/>
            <person name="van der Does H.C."/>
            <person name="Borkovich K.A."/>
            <person name="Coleman J.J."/>
            <person name="Daboussi M.J."/>
            <person name="Di Pietro A."/>
            <person name="Dufresne M."/>
            <person name="Freitag M."/>
            <person name="Grabherr M."/>
            <person name="Henrissat B."/>
            <person name="Houterman P.M."/>
            <person name="Kang S."/>
            <person name="Shim W.B."/>
            <person name="Woloshuk C."/>
            <person name="Xie X."/>
            <person name="Xu J.R."/>
            <person name="Antoniw J."/>
            <person name="Baker S.E."/>
            <person name="Bluhm B.H."/>
            <person name="Breakspear A."/>
            <person name="Brown D.W."/>
            <person name="Butchko R.A."/>
            <person name="Chapman S."/>
            <person name="Coulson R."/>
            <person name="Coutinho P.M."/>
            <person name="Danchin E.G."/>
            <person name="Diener A."/>
            <person name="Gale L.R."/>
            <person name="Gardiner D.M."/>
            <person name="Goff S."/>
            <person name="Hammond-Kosack K.E."/>
            <person name="Hilburn K."/>
            <person name="Hua-Van A."/>
            <person name="Jonkers W."/>
            <person name="Kazan K."/>
            <person name="Kodira C.D."/>
            <person name="Koehrsen M."/>
            <person name="Kumar L."/>
            <person name="Lee Y.H."/>
            <person name="Li L."/>
            <person name="Manners J.M."/>
            <person name="Miranda-Saavedra D."/>
            <person name="Mukherjee M."/>
            <person name="Park G."/>
            <person name="Park J."/>
            <person name="Park S.Y."/>
            <person name="Proctor R.H."/>
            <person name="Regev A."/>
            <person name="Ruiz-Roldan M.C."/>
            <person name="Sain D."/>
            <person name="Sakthikumar S."/>
            <person name="Sykes S."/>
            <person name="Schwartz D.C."/>
            <person name="Turgeon B.G."/>
            <person name="Wapinski I."/>
            <person name="Yoder O."/>
            <person name="Young S."/>
            <person name="Zeng Q."/>
            <person name="Zhou S."/>
            <person name="Galagan J."/>
            <person name="Cuomo C.A."/>
            <person name="Kistler H.C."/>
            <person name="Rep M."/>
        </authorList>
    </citation>
    <scope>GENOME REANNOTATION</scope>
    <source>
        <strain evidence="3">ATCC MYA-4620 / CBS 123657 / FGSC 9075 / NRRL 31084 / PH-1</strain>
        <strain evidence="2">PH-1 / ATCC MYA-4620 / FGSC 9075 / NRRL 31084</strain>
    </source>
</reference>
<proteinExistence type="predicted"/>
<organism evidence="1 3">
    <name type="scientific">Gibberella zeae (strain ATCC MYA-4620 / CBS 123657 / FGSC 9075 / NRRL 31084 / PH-1)</name>
    <name type="common">Wheat head blight fungus</name>
    <name type="synonym">Fusarium graminearum</name>
    <dbReference type="NCBI Taxonomy" id="229533"/>
    <lineage>
        <taxon>Eukaryota</taxon>
        <taxon>Fungi</taxon>
        <taxon>Dikarya</taxon>
        <taxon>Ascomycota</taxon>
        <taxon>Pezizomycotina</taxon>
        <taxon>Sordariomycetes</taxon>
        <taxon>Hypocreomycetidae</taxon>
        <taxon>Hypocreales</taxon>
        <taxon>Nectriaceae</taxon>
        <taxon>Fusarium</taxon>
    </lineage>
</organism>
<name>A0A098DNY4_GIBZE</name>
<reference evidence="2 3" key="1">
    <citation type="journal article" date="2007" name="Science">
        <title>The Fusarium graminearum genome reveals a link between localized polymorphism and pathogen specialization.</title>
        <authorList>
            <person name="Cuomo C.A."/>
            <person name="Gueldener U."/>
            <person name="Xu J.-R."/>
            <person name="Trail F."/>
            <person name="Turgeon B.G."/>
            <person name="Di Pietro A."/>
            <person name="Walton J.D."/>
            <person name="Ma L.-J."/>
            <person name="Baker S.E."/>
            <person name="Rep M."/>
            <person name="Adam G."/>
            <person name="Antoniw J."/>
            <person name="Baldwin T."/>
            <person name="Calvo S.E."/>
            <person name="Chang Y.-L."/>
            <person name="DeCaprio D."/>
            <person name="Gale L.R."/>
            <person name="Gnerre S."/>
            <person name="Goswami R.S."/>
            <person name="Hammond-Kosack K."/>
            <person name="Harris L.J."/>
            <person name="Hilburn K."/>
            <person name="Kennell J.C."/>
            <person name="Kroken S."/>
            <person name="Magnuson J.K."/>
            <person name="Mannhaupt G."/>
            <person name="Mauceli E.W."/>
            <person name="Mewes H.-W."/>
            <person name="Mitterbauer R."/>
            <person name="Muehlbauer G."/>
            <person name="Muensterkoetter M."/>
            <person name="Nelson D."/>
            <person name="O'Donnell K."/>
            <person name="Ouellet T."/>
            <person name="Qi W."/>
            <person name="Quesneville H."/>
            <person name="Roncero M.I.G."/>
            <person name="Seong K.-Y."/>
            <person name="Tetko I.V."/>
            <person name="Urban M."/>
            <person name="Waalwijk C."/>
            <person name="Ward T.J."/>
            <person name="Yao J."/>
            <person name="Birren B.W."/>
            <person name="Kistler H.C."/>
        </authorList>
    </citation>
    <scope>NUCLEOTIDE SEQUENCE [LARGE SCALE GENOMIC DNA]</scope>
    <source>
        <strain evidence="3">ATCC MYA-4620 / CBS 123657 / FGSC 9075 / NRRL 31084 / PH-1</strain>
        <strain evidence="2">PH-1 / ATCC MYA-4620 / FGSC 9075 / NRRL 31084</strain>
    </source>
</reference>
<evidence type="ECO:0000313" key="3">
    <source>
        <dbReference type="Proteomes" id="UP000070720"/>
    </source>
</evidence>
<protein>
    <submittedName>
        <fullName evidence="1">Chromosome 4, complete genome</fullName>
    </submittedName>
</protein>
<evidence type="ECO:0000313" key="2">
    <source>
        <dbReference type="EnsemblFungi" id="CEF83074"/>
    </source>
</evidence>
<reference evidence="2" key="4">
    <citation type="submission" date="2017-01" db="UniProtKB">
        <authorList>
            <consortium name="EnsemblFungi"/>
        </authorList>
    </citation>
    <scope>IDENTIFICATION</scope>
    <source>
        <strain evidence="2">PH-1 / ATCC MYA-4620 / FGSC 9075 / NRRL 31084</strain>
    </source>
</reference>
<dbReference type="EMBL" id="HG970335">
    <property type="protein sequence ID" value="CEF83074.1"/>
    <property type="molecule type" value="Genomic_DNA"/>
</dbReference>
<dbReference type="VEuPathDB" id="FungiDB:FGRAMPH1_01G25433"/>
<dbReference type="InParanoid" id="A0A098DNY4"/>
<sequence>MARGKTILRFRLSDDLSITKIRNNIGNVLQTPTSTESHNLQVQVELPSCPRITVLKKLQRLI</sequence>
<gene>
    <name evidence="1" type="ORF">FGRAMPH1_01T25433</name>
</gene>
<dbReference type="EnsemblFungi" id="CEF83074">
    <property type="protein sequence ID" value="CEF83074"/>
    <property type="gene ID" value="FGRRES_15443"/>
</dbReference>
<dbReference type="Proteomes" id="UP000070720">
    <property type="component" value="Chromosome 4"/>
</dbReference>
<evidence type="ECO:0000313" key="1">
    <source>
        <dbReference type="EMBL" id="CEF83074.1"/>
    </source>
</evidence>
<accession>A0A0E0S9G1</accession>
<reference evidence="1 3" key="3">
    <citation type="journal article" date="2015" name="BMC Genomics">
        <title>The completed genome sequence of the pathogenic ascomycete fungus Fusarium graminearum.</title>
        <authorList>
            <person name="King R."/>
            <person name="Urban M."/>
            <person name="Hammond-Kosack M.C."/>
            <person name="Hassani-Pak K."/>
            <person name="Hammond-Kosack K.E."/>
        </authorList>
    </citation>
    <scope>NUCLEOTIDE SEQUENCE [LARGE SCALE GENOMIC DNA]</scope>
    <source>
        <strain evidence="3">ATCC MYA-4620 / CBS 123657 / FGSC 9075 / NRRL 31084 / PH-1</strain>
        <strain evidence="1">PH-1</strain>
    </source>
</reference>
<accession>A0A098DNY4</accession>
<keyword evidence="3" id="KW-1185">Reference proteome</keyword>
<dbReference type="AlphaFoldDB" id="A0A098DNY4"/>